<comment type="cofactor">
    <cofactor evidence="1">
        <name>FAD</name>
        <dbReference type="ChEBI" id="CHEBI:57692"/>
    </cofactor>
</comment>
<proteinExistence type="predicted"/>
<dbReference type="Pfam" id="PF07992">
    <property type="entry name" value="Pyr_redox_2"/>
    <property type="match status" value="1"/>
</dbReference>
<sequence>MTIESIVIVGAGEAGARAAIELREGGFNGEITIVGRENMHPYERPPLSKTVLLMPQTPAPATILDEQKCGAYQINLITGKEAIKIERGQKRVVFEDGSSKGYDRLLLATGANPRRLMLEGSDTSGVMYLRTYADALVLRSRLSAGKRVVVIGGGFIGLEVAASARETGCEVTLLDLAPRILMRGVPAQIAGQMESRHREAGVQFKLGTGIEQIHAPAGREHAVTLSDGTILKCDVIVAGIGAIPETTLASASGLVVDNGIVVDDQLRTSDPHIYAAGDCCSFPHHLFGGQRMRLEAWRNAVDQAIVAARNLVGGTESYAAVPWFWSDQYDKTLQVVGLPDLGCVTVERSGLNGNQLYVHLDEEGTIVAASGIGDGSLGKEIRILEKLIERRAKPSSEQLSDPAIRLKSLL</sequence>
<dbReference type="PRINTS" id="PR00411">
    <property type="entry name" value="PNDRDTASEI"/>
</dbReference>
<dbReference type="Proteomes" id="UP001157114">
    <property type="component" value="Unassembled WGS sequence"/>
</dbReference>
<evidence type="ECO:0000313" key="7">
    <source>
        <dbReference type="EMBL" id="GLX67010.1"/>
    </source>
</evidence>
<name>A0ABQ6G9T3_9BACL</name>
<evidence type="ECO:0000256" key="1">
    <source>
        <dbReference type="ARBA" id="ARBA00001974"/>
    </source>
</evidence>
<dbReference type="EMBL" id="BSSQ01000005">
    <property type="protein sequence ID" value="GLX67010.1"/>
    <property type="molecule type" value="Genomic_DNA"/>
</dbReference>
<keyword evidence="8" id="KW-1185">Reference proteome</keyword>
<keyword evidence="2" id="KW-0285">Flavoprotein</keyword>
<keyword evidence="3" id="KW-0274">FAD</keyword>
<evidence type="ECO:0000259" key="5">
    <source>
        <dbReference type="Pfam" id="PF07992"/>
    </source>
</evidence>
<dbReference type="Gene3D" id="3.50.50.60">
    <property type="entry name" value="FAD/NAD(P)-binding domain"/>
    <property type="match status" value="2"/>
</dbReference>
<dbReference type="SUPFAM" id="SSF51905">
    <property type="entry name" value="FAD/NAD(P)-binding domain"/>
    <property type="match status" value="1"/>
</dbReference>
<dbReference type="InterPro" id="IPR016156">
    <property type="entry name" value="FAD/NAD-linked_Rdtase_dimer_sf"/>
</dbReference>
<dbReference type="InterPro" id="IPR023753">
    <property type="entry name" value="FAD/NAD-binding_dom"/>
</dbReference>
<dbReference type="InterPro" id="IPR028202">
    <property type="entry name" value="Reductase_C"/>
</dbReference>
<evidence type="ECO:0000313" key="8">
    <source>
        <dbReference type="Proteomes" id="UP001157114"/>
    </source>
</evidence>
<dbReference type="InterPro" id="IPR050446">
    <property type="entry name" value="FAD-oxidoreductase/Apoptosis"/>
</dbReference>
<organism evidence="7 8">
    <name type="scientific">Paenibacillus glycanilyticus</name>
    <dbReference type="NCBI Taxonomy" id="126569"/>
    <lineage>
        <taxon>Bacteria</taxon>
        <taxon>Bacillati</taxon>
        <taxon>Bacillota</taxon>
        <taxon>Bacilli</taxon>
        <taxon>Bacillales</taxon>
        <taxon>Paenibacillaceae</taxon>
        <taxon>Paenibacillus</taxon>
    </lineage>
</organism>
<protein>
    <submittedName>
        <fullName evidence="7">Ferredoxin reductase</fullName>
    </submittedName>
</protein>
<gene>
    <name evidence="7" type="ORF">MU1_13540</name>
</gene>
<comment type="caution">
    <text evidence="7">The sequence shown here is derived from an EMBL/GenBank/DDBJ whole genome shotgun (WGS) entry which is preliminary data.</text>
</comment>
<feature type="domain" description="Reductase C-terminal" evidence="6">
    <location>
        <begin position="323"/>
        <end position="410"/>
    </location>
</feature>
<dbReference type="RefSeq" id="WP_284237724.1">
    <property type="nucleotide sequence ID" value="NZ_BSSQ01000005.1"/>
</dbReference>
<evidence type="ECO:0000256" key="4">
    <source>
        <dbReference type="ARBA" id="ARBA00023002"/>
    </source>
</evidence>
<dbReference type="SUPFAM" id="SSF55424">
    <property type="entry name" value="FAD/NAD-linked reductases, dimerisation (C-terminal) domain"/>
    <property type="match status" value="1"/>
</dbReference>
<keyword evidence="4" id="KW-0560">Oxidoreductase</keyword>
<dbReference type="Pfam" id="PF14759">
    <property type="entry name" value="Reductase_C"/>
    <property type="match status" value="1"/>
</dbReference>
<dbReference type="PRINTS" id="PR00368">
    <property type="entry name" value="FADPNR"/>
</dbReference>
<feature type="domain" description="FAD/NAD(P)-binding" evidence="5">
    <location>
        <begin position="5"/>
        <end position="304"/>
    </location>
</feature>
<dbReference type="Gene3D" id="3.30.390.30">
    <property type="match status" value="1"/>
</dbReference>
<reference evidence="7 8" key="1">
    <citation type="submission" date="2023-03" db="EMBL/GenBank/DDBJ databases">
        <title>Draft genome sequence of the bacteria which degrade cell wall of Tricholomamatutake.</title>
        <authorList>
            <person name="Konishi Y."/>
            <person name="Fukuta Y."/>
            <person name="Shirasaka N."/>
        </authorList>
    </citation>
    <scope>NUCLEOTIDE SEQUENCE [LARGE SCALE GENOMIC DNA]</scope>
    <source>
        <strain evidence="8">mu1</strain>
    </source>
</reference>
<evidence type="ECO:0000256" key="3">
    <source>
        <dbReference type="ARBA" id="ARBA00022827"/>
    </source>
</evidence>
<dbReference type="PANTHER" id="PTHR43557:SF2">
    <property type="entry name" value="RIESKE DOMAIN-CONTAINING PROTEIN-RELATED"/>
    <property type="match status" value="1"/>
</dbReference>
<dbReference type="InterPro" id="IPR036188">
    <property type="entry name" value="FAD/NAD-bd_sf"/>
</dbReference>
<evidence type="ECO:0000256" key="2">
    <source>
        <dbReference type="ARBA" id="ARBA00022630"/>
    </source>
</evidence>
<dbReference type="PANTHER" id="PTHR43557">
    <property type="entry name" value="APOPTOSIS-INDUCING FACTOR 1"/>
    <property type="match status" value="1"/>
</dbReference>
<evidence type="ECO:0000259" key="6">
    <source>
        <dbReference type="Pfam" id="PF14759"/>
    </source>
</evidence>
<accession>A0ABQ6G9T3</accession>